<dbReference type="PANTHER" id="PTHR10170">
    <property type="entry name" value="HUNTINGTON DISEASE PROTEIN"/>
    <property type="match status" value="1"/>
</dbReference>
<proteinExistence type="inferred from homology"/>
<dbReference type="EMBL" id="AMQN01010549">
    <property type="status" value="NOT_ANNOTATED_CDS"/>
    <property type="molecule type" value="Genomic_DNA"/>
</dbReference>
<feature type="region of interest" description="Disordered" evidence="7">
    <location>
        <begin position="2349"/>
        <end position="2391"/>
    </location>
</feature>
<evidence type="ECO:0000256" key="6">
    <source>
        <dbReference type="ARBA" id="ARBA00023242"/>
    </source>
</evidence>
<sequence>MAGLEKLVKAFEALKIFQPGITGEETSAKMFGDFRRKDQAPLSKKEKIANCNTVAECICAQNLRPYVVNLLPCLARICRRPEESLQETLVVAMAKMAPVLLGFTNDPETKVLLKAFLPNIRASSAAMRRTAASSLTLICQNSRKPPVFAEWLLQGLLDHLMPLEAERDVHGILGALLALRTAFPMLASFVDEPTHGAKNNLGQKPKEADVTISSEQLLQMYELLLHYSGHSDHNVVTASLETLHVLLKQAPRSLLNILLHKGTIKSTSIFGKDNDSRGHHRLPSLGDVSALEAELSPEEEEDVAADDSVIEHLEKADNHTELAEEALEGNDLVDQAIMEEVNFDRAEDPPLEAMARSLTGDDAEYTSMEIGCVVPDKSTMSQSSSMDTLSEVPQSTLEDSSLKQVASAAVMPSDDPSPVADVDAKDPLRQGNIGSFDDGEVPLVYCVRWLCSRFLFTGFPRGLTLDRHVRVSVKALALNCVGCAVAVCPSVFLMKLQLEQPDLGSELQDVSDVLLYASHLDPQLKGNTAQIVGNLIQAVLQQSRGHFHRWVASNSDQGSLTLDDLVSLLIAILEDDSAVASRCALLSFRGCFSEILHSSQSHLALKIMLSVVAVRENPYWLVKVALLDLLAEVDYRVLHYVEMTNPEFARGQHNFIGNLSIQEHVIQDVLLSLLADPDTRVRSTAAKALVKLLPQLFYSVDNALHDPVIRCARDQAAGHFEPMLHEWSGPLQPLIHGLVKPYHTPSALPPNPVLEAALSRMVSLLVHTLMQSDSKHLSAGCCRALCELSEAFPVTLYAVSWGCAALSSHANKSASLPRSTKPSWSVGSGGSHVPWEELPSGSAGGPLPIILAILTSSPLAFDFAAHQDALQFAGNLFSGAAYKCLRSTEEAPPEQAEEQHWSCLSDRLLVPQAEALLTHLARMLNLCAHVVDEVSPGPPQSKPSLPSLPNAPSLSPIKRKAKGAKDEPAAAQLSAAPAAAAPQLQKPSKDSATEKNKKDSLGAFHHMPHYMHLYDMLKGAYSNYKISLDLSNSEKFHCLLKTTLMVLSQLLEVACLPSIARHTEDLLSCLQSSLTREPTASVLCVQQLLKALFGTNLASQWAPSQSLLSSRKPGKATRLTSAMKPGLYHSCITTPYTQFTHCLASATFRSHGDQDDSFSLLSWLRKRAEKKIPAILKPGSKTDKTAVASYIRLFEPLVIRALKQYTVTSCLSLQQQVLNLLAQLVQLRVNYCLLDSDQIFIGFVIKQFEFIEEGQIRNSEVLIPAIFHFLVLLSYERYHSKSIIGMPKVIQLCDGIMASGLDPTLHALPALQCIVHDLFALRGATHKSDLGRDLETQREVVVSMLLRVVQHPQVLELLIIVLHQCRKESEDKWKRLSRQVTDMVLPLLTRQMIDLGCQEALDVVHRLFETVATSVFRPVDVLLKSLFSAPSALSSVHSLQQWLCLVLVVLRVIIAQSKEEVVLGRLQELGLGLTVLASNPTEPAEEKLATTGVVGATPEETIARFLLQVIGITAVELNSRLADLATTSSEREKCDFLAQELGHLLLYVTHMFQSGIYRRVATTAMKLIQKETGCHFLSVQQINSAFKELSWKQPTLSLQWCNVLILLNYEDANWWGSVMQTPHKYKMSSSPSLSNYNAAESFSPVSQKSINKEVLRRGGLIVFCDYICENLSDAEHMTSVIINHVNDLIDLSHEPPVQDFISAIHRNSAASGLFIQAIHSRCDNFSKPVLAKKTLQCLEAIHLSQSGAVLTLLIDKFLHSHHLTVARYCDSIACRRVEMLLSETSSVHETCAQLPLEDLEKLLKFMKLHGLLRRHARLASLLNKLRNNVCPESLLTLSPEKTHPLALANSNTAELSLNKEWFLSIVRDQCFTAQSSQRECAELLQHLDYSNILSIIMAKECKLSVLEECIALGSQRSLHQHALTLEGGALEGTSPTHMQSLDPLFRAAQITMFRHINGIINLLPVPHQVLSFDVNVSSEQEQYNEKIDDHMSDATWADDTQQLAAALLRYLVVLPEFPWKPEIPEESLRDIGRFSILSLELIHWQLRHSVIPSPQQLQTAVECLGVILRHPKLNSLFGQIEQSTWVCVAIAAVHQILLSLLVLPGSRLVKLPNQDSQDEMPNASFDGLARMPLVNSYARTPPLVWKMGWMPSPLGELKTRLPPLPLEYLQEKDVLREFIFRINILGWTSRQQFEETWMSLLGVLNPVSTLSEEELHLSPEEDIDRTQCAVLALRCISALIVHSTLSPHSGDPSSSLPEKHPRDKPIAFLLTRAGKKLAKVRGRVEKEMRYLCHQRTDLDSHHWYSQSQQNDLLVQNMDVEPGGTEFGLGQISIESIWSLVGMLKPNQLLRDPSTESTEAAPSSDDPPSLPPPVVHPPPARMTSPTEVKERSSKVSGLDIHSCLQFLLELYGTILSPGSSPRIPLMQLNEALKSVIALSDMFTERQQYEWLLVTLLDLQRSHPAEDELLLQHLIVGACKAGAVIGMDAGTGERVLRLMELSLRSTHLPTKVAGLFASIYLMEAGSADLMPEVVTSLTHSLTKTLGSITQLHTTIHSQQHVLVMWTVTFYLLENHFDFVKDVEFLPRVMQLAMTTVSASEEATPLLIYLAVMRGLERLLLIGILPKTDIESLIKLSMDRYDRLCLPSPCRSLAGLGLMLTCMYSGRLTEQWLLNEDGSDVDALDRDPEGLIVAMERVTLLFDRARKGFPYEARVITSLLPTFLTDFFPPNDIMNKVIGEFLSNQQPHPQLMARVVFHVFEQLLERRQIALVQDWVMLSLSNFTQRTPVAMAIWSLTCFFISASSNPWLRSLLVHVLGRIGHMDSVDRKIFVISALEFRSQLENEAQQRSFVSTFQNVASLDAAYSDLLSSCNSTIN</sequence>
<evidence type="ECO:0000256" key="7">
    <source>
        <dbReference type="SAM" id="MobiDB-lite"/>
    </source>
</evidence>
<comment type="subcellular location">
    <subcellularLocation>
        <location evidence="3">Cytoplasm</location>
    </subcellularLocation>
    <subcellularLocation>
        <location evidence="2">Nucleus</location>
    </subcellularLocation>
</comment>
<dbReference type="OrthoDB" id="10065698at2759"/>
<feature type="compositionally biased region" description="Low complexity" evidence="7">
    <location>
        <begin position="412"/>
        <end position="421"/>
    </location>
</feature>
<dbReference type="HOGENOM" id="CLU_000428_0_0_1"/>
<feature type="compositionally biased region" description="Pro residues" evidence="7">
    <location>
        <begin position="2367"/>
        <end position="2379"/>
    </location>
</feature>
<dbReference type="Proteomes" id="UP000014760">
    <property type="component" value="Unassembled WGS sequence"/>
</dbReference>
<dbReference type="Gene3D" id="1.25.10.10">
    <property type="entry name" value="Leucine-rich Repeat Variant"/>
    <property type="match status" value="2"/>
</dbReference>
<dbReference type="Pfam" id="PF20926">
    <property type="entry name" value="Htt_N-HEAT_1"/>
    <property type="match status" value="1"/>
</dbReference>
<dbReference type="InterPro" id="IPR048413">
    <property type="entry name" value="Htt_C-HEAT_rpt"/>
</dbReference>
<feature type="compositionally biased region" description="Basic and acidic residues" evidence="7">
    <location>
        <begin position="987"/>
        <end position="996"/>
    </location>
</feature>
<evidence type="ECO:0000256" key="3">
    <source>
        <dbReference type="ARBA" id="ARBA00004496"/>
    </source>
</evidence>
<dbReference type="InterPro" id="IPR016024">
    <property type="entry name" value="ARM-type_fold"/>
</dbReference>
<feature type="region of interest" description="Disordered" evidence="7">
    <location>
        <begin position="378"/>
        <end position="426"/>
    </location>
</feature>
<dbReference type="EnsemblMetazoa" id="CapteT220329">
    <property type="protein sequence ID" value="CapteP220329"/>
    <property type="gene ID" value="CapteG220329"/>
</dbReference>
<reference evidence="9" key="3">
    <citation type="submission" date="2015-06" db="UniProtKB">
        <authorList>
            <consortium name="EnsemblMetazoa"/>
        </authorList>
    </citation>
    <scope>IDENTIFICATION</scope>
</reference>
<evidence type="ECO:0000256" key="1">
    <source>
        <dbReference type="ARBA" id="ARBA00002907"/>
    </source>
</evidence>
<dbReference type="STRING" id="283909.R7TWG0"/>
<evidence type="ECO:0000313" key="8">
    <source>
        <dbReference type="EMBL" id="ELT98253.1"/>
    </source>
</evidence>
<dbReference type="InterPro" id="IPR028426">
    <property type="entry name" value="Huntingtin_fam"/>
</dbReference>
<keyword evidence="5" id="KW-0963">Cytoplasm</keyword>
<evidence type="ECO:0000313" key="10">
    <source>
        <dbReference type="Proteomes" id="UP000014760"/>
    </source>
</evidence>
<dbReference type="InterPro" id="IPR048412">
    <property type="entry name" value="Htt_bridge"/>
</dbReference>
<dbReference type="InterPro" id="IPR011989">
    <property type="entry name" value="ARM-like"/>
</dbReference>
<evidence type="ECO:0008006" key="11">
    <source>
        <dbReference type="Google" id="ProtNLM"/>
    </source>
</evidence>
<evidence type="ECO:0000256" key="2">
    <source>
        <dbReference type="ARBA" id="ARBA00004123"/>
    </source>
</evidence>
<gene>
    <name evidence="8" type="ORF">CAPTEDRAFT_220329</name>
</gene>
<dbReference type="FunCoup" id="R7TWG0">
    <property type="interactions" value="1296"/>
</dbReference>
<dbReference type="OMA" id="PNKMEEP"/>
<accession>R7TWG0</accession>
<dbReference type="Pfam" id="PF20927">
    <property type="entry name" value="Htt_C-HEAT"/>
    <property type="match status" value="2"/>
</dbReference>
<reference evidence="10" key="1">
    <citation type="submission" date="2012-12" db="EMBL/GenBank/DDBJ databases">
        <authorList>
            <person name="Hellsten U."/>
            <person name="Grimwood J."/>
            <person name="Chapman J.A."/>
            <person name="Shapiro H."/>
            <person name="Aerts A."/>
            <person name="Otillar R.P."/>
            <person name="Terry A.Y."/>
            <person name="Boore J.L."/>
            <person name="Simakov O."/>
            <person name="Marletaz F."/>
            <person name="Cho S.-J."/>
            <person name="Edsinger-Gonzales E."/>
            <person name="Havlak P."/>
            <person name="Kuo D.-H."/>
            <person name="Larsson T."/>
            <person name="Lv J."/>
            <person name="Arendt D."/>
            <person name="Savage R."/>
            <person name="Osoegawa K."/>
            <person name="de Jong P."/>
            <person name="Lindberg D.R."/>
            <person name="Seaver E.C."/>
            <person name="Weisblat D.A."/>
            <person name="Putnam N.H."/>
            <person name="Grigoriev I.V."/>
            <person name="Rokhsar D.S."/>
        </authorList>
    </citation>
    <scope>NUCLEOTIDE SEQUENCE</scope>
    <source>
        <strain evidence="10">I ESC-2004</strain>
    </source>
</reference>
<feature type="region of interest" description="Disordered" evidence="7">
    <location>
        <begin position="935"/>
        <end position="996"/>
    </location>
</feature>
<feature type="compositionally biased region" description="Low complexity" evidence="7">
    <location>
        <begin position="969"/>
        <end position="986"/>
    </location>
</feature>
<dbReference type="InterPro" id="IPR000091">
    <property type="entry name" value="Huntingtin"/>
</dbReference>
<evidence type="ECO:0000256" key="5">
    <source>
        <dbReference type="ARBA" id="ARBA00022490"/>
    </source>
</evidence>
<evidence type="ECO:0000256" key="4">
    <source>
        <dbReference type="ARBA" id="ARBA00007153"/>
    </source>
</evidence>
<dbReference type="InterPro" id="IPR024613">
    <property type="entry name" value="Huntingtin_N_HEAT_rpt-2"/>
</dbReference>
<feature type="compositionally biased region" description="Polar residues" evidence="7">
    <location>
        <begin position="378"/>
        <end position="404"/>
    </location>
</feature>
<name>R7TWG0_CAPTE</name>
<keyword evidence="6" id="KW-0539">Nucleus</keyword>
<dbReference type="PANTHER" id="PTHR10170:SF10">
    <property type="entry name" value="HUNTINGTIN"/>
    <property type="match status" value="1"/>
</dbReference>
<dbReference type="PRINTS" id="PR00375">
    <property type="entry name" value="HUNTINGTIN"/>
</dbReference>
<comment type="similarity">
    <text evidence="4">Belongs to the huntingtin family.</text>
</comment>
<dbReference type="Pfam" id="PF20925">
    <property type="entry name" value="Htt_bridge"/>
    <property type="match status" value="1"/>
</dbReference>
<dbReference type="GO" id="GO:0005737">
    <property type="term" value="C:cytoplasm"/>
    <property type="evidence" value="ECO:0007669"/>
    <property type="project" value="UniProtKB-SubCell"/>
</dbReference>
<reference evidence="8 10" key="2">
    <citation type="journal article" date="2013" name="Nature">
        <title>Insights into bilaterian evolution from three spiralian genomes.</title>
        <authorList>
            <person name="Simakov O."/>
            <person name="Marletaz F."/>
            <person name="Cho S.J."/>
            <person name="Edsinger-Gonzales E."/>
            <person name="Havlak P."/>
            <person name="Hellsten U."/>
            <person name="Kuo D.H."/>
            <person name="Larsson T."/>
            <person name="Lv J."/>
            <person name="Arendt D."/>
            <person name="Savage R."/>
            <person name="Osoegawa K."/>
            <person name="de Jong P."/>
            <person name="Grimwood J."/>
            <person name="Chapman J.A."/>
            <person name="Shapiro H."/>
            <person name="Aerts A."/>
            <person name="Otillar R.P."/>
            <person name="Terry A.Y."/>
            <person name="Boore J.L."/>
            <person name="Grigoriev I.V."/>
            <person name="Lindberg D.R."/>
            <person name="Seaver E.C."/>
            <person name="Weisblat D.A."/>
            <person name="Putnam N.H."/>
            <person name="Rokhsar D.S."/>
        </authorList>
    </citation>
    <scope>NUCLEOTIDE SEQUENCE</scope>
    <source>
        <strain evidence="8 10">I ESC-2004</strain>
    </source>
</reference>
<dbReference type="InterPro" id="IPR048411">
    <property type="entry name" value="Htt_N_HEAT_rpt-1"/>
</dbReference>
<dbReference type="SUPFAM" id="SSF48371">
    <property type="entry name" value="ARM repeat"/>
    <property type="match status" value="1"/>
</dbReference>
<dbReference type="Pfam" id="PF12372">
    <property type="entry name" value="Htt_N-HEAT"/>
    <property type="match status" value="1"/>
</dbReference>
<dbReference type="EMBL" id="KB308112">
    <property type="protein sequence ID" value="ELT98253.1"/>
    <property type="molecule type" value="Genomic_DNA"/>
</dbReference>
<organism evidence="8">
    <name type="scientific">Capitella teleta</name>
    <name type="common">Polychaete worm</name>
    <dbReference type="NCBI Taxonomy" id="283909"/>
    <lineage>
        <taxon>Eukaryota</taxon>
        <taxon>Metazoa</taxon>
        <taxon>Spiralia</taxon>
        <taxon>Lophotrochozoa</taxon>
        <taxon>Annelida</taxon>
        <taxon>Polychaeta</taxon>
        <taxon>Sedentaria</taxon>
        <taxon>Scolecida</taxon>
        <taxon>Capitellidae</taxon>
        <taxon>Capitella</taxon>
    </lineage>
</organism>
<feature type="compositionally biased region" description="Low complexity" evidence="7">
    <location>
        <begin position="942"/>
        <end position="956"/>
    </location>
</feature>
<keyword evidence="10" id="KW-1185">Reference proteome</keyword>
<evidence type="ECO:0000313" key="9">
    <source>
        <dbReference type="EnsemblMetazoa" id="CapteP220329"/>
    </source>
</evidence>
<protein>
    <recommendedName>
        <fullName evidence="11">Huntingtin</fullName>
    </recommendedName>
</protein>
<comment type="function">
    <text evidence="1">May play a role in microtubule-mediated transport or vesicle function.</text>
</comment>
<dbReference type="GO" id="GO:0005634">
    <property type="term" value="C:nucleus"/>
    <property type="evidence" value="ECO:0007669"/>
    <property type="project" value="UniProtKB-SubCell"/>
</dbReference>